<keyword evidence="3" id="KW-1185">Reference proteome</keyword>
<dbReference type="InterPro" id="IPR018392">
    <property type="entry name" value="LysM"/>
</dbReference>
<reference evidence="2 3" key="1">
    <citation type="submission" date="2016-01" db="EMBL/GenBank/DDBJ databases">
        <title>The draft genome sequence of Aquimarina sp. RZW4-3-2.</title>
        <authorList>
            <person name="Wang Y."/>
        </authorList>
    </citation>
    <scope>NUCLEOTIDE SEQUENCE [LARGE SCALE GENOMIC DNA]</scope>
    <source>
        <strain evidence="2 3">RZW4-3-2</strain>
    </source>
</reference>
<dbReference type="OrthoDB" id="3078754at2"/>
<dbReference type="SUPFAM" id="SSF54106">
    <property type="entry name" value="LysM domain"/>
    <property type="match status" value="1"/>
</dbReference>
<proteinExistence type="predicted"/>
<dbReference type="RefSeq" id="WP_066318850.1">
    <property type="nucleotide sequence ID" value="NZ_LQRT01000046.1"/>
</dbReference>
<evidence type="ECO:0000259" key="1">
    <source>
        <dbReference type="PROSITE" id="PS51782"/>
    </source>
</evidence>
<dbReference type="Gene3D" id="1.10.530.10">
    <property type="match status" value="1"/>
</dbReference>
<name>A0A162Y441_9FLAO</name>
<dbReference type="InterPro" id="IPR023346">
    <property type="entry name" value="Lysozyme-like_dom_sf"/>
</dbReference>
<dbReference type="InterPro" id="IPR036779">
    <property type="entry name" value="LysM_dom_sf"/>
</dbReference>
<dbReference type="Proteomes" id="UP000076715">
    <property type="component" value="Unassembled WGS sequence"/>
</dbReference>
<dbReference type="PROSITE" id="PS51782">
    <property type="entry name" value="LYSM"/>
    <property type="match status" value="1"/>
</dbReference>
<comment type="caution">
    <text evidence="2">The sequence shown here is derived from an EMBL/GenBank/DDBJ whole genome shotgun (WGS) entry which is preliminary data.</text>
</comment>
<dbReference type="EMBL" id="LQRT01000046">
    <property type="protein sequence ID" value="KZS38913.1"/>
    <property type="molecule type" value="Genomic_DNA"/>
</dbReference>
<evidence type="ECO:0000313" key="3">
    <source>
        <dbReference type="Proteomes" id="UP000076715"/>
    </source>
</evidence>
<organism evidence="2 3">
    <name type="scientific">Aquimarina aggregata</name>
    <dbReference type="NCBI Taxonomy" id="1642818"/>
    <lineage>
        <taxon>Bacteria</taxon>
        <taxon>Pseudomonadati</taxon>
        <taxon>Bacteroidota</taxon>
        <taxon>Flavobacteriia</taxon>
        <taxon>Flavobacteriales</taxon>
        <taxon>Flavobacteriaceae</taxon>
        <taxon>Aquimarina</taxon>
    </lineage>
</organism>
<dbReference type="SMART" id="SM00257">
    <property type="entry name" value="LysM"/>
    <property type="match status" value="1"/>
</dbReference>
<dbReference type="SUPFAM" id="SSF53955">
    <property type="entry name" value="Lysozyme-like"/>
    <property type="match status" value="1"/>
</dbReference>
<dbReference type="AlphaFoldDB" id="A0A162Y441"/>
<dbReference type="CDD" id="cd00118">
    <property type="entry name" value="LysM"/>
    <property type="match status" value="1"/>
</dbReference>
<dbReference type="Pfam" id="PF01476">
    <property type="entry name" value="LysM"/>
    <property type="match status" value="1"/>
</dbReference>
<dbReference type="Gene3D" id="3.10.350.10">
    <property type="entry name" value="LysM domain"/>
    <property type="match status" value="1"/>
</dbReference>
<feature type="domain" description="LysM" evidence="1">
    <location>
        <begin position="50"/>
        <end position="97"/>
    </location>
</feature>
<protein>
    <recommendedName>
        <fullName evidence="1">LysM domain-containing protein</fullName>
    </recommendedName>
</protein>
<accession>A0A162Y441</accession>
<gene>
    <name evidence="2" type="ORF">AWE51_15135</name>
</gene>
<evidence type="ECO:0000313" key="2">
    <source>
        <dbReference type="EMBL" id="KZS38913.1"/>
    </source>
</evidence>
<sequence length="560" mass="63136">MPIVSFKKYPHVTLTTPPLKILRPKINNAYFAEAKIENVEVTSTTKKKPEIYTVKSGDTLGKIATKKGVTIADIIKSDTQITEANKNDITIGQKITLPTNVASKETKQKITFTKTNTGTIGSDLYVIVETEDFQGYNVSINIKQGKEKGIEEQDKAIMLKDDQGAYNTKVITTVGGMCDTEYTNKDDFADMAIFKIVIDSSDDTKKKAWTDALEKAKDKKTPLYILADAHTLDGQEEMNINYFGDTEEGEIRGEKITNRWLDVDGSWFELEPKKCNCNNDLTLKDLSDVFQNASEDRKKAILLEFNKNYTTNEGNKKKLYEIFELDTCLKRAHFFAQTYVESLSNLSGAFNGESLNYSVSKLVSGYPFKCFKNNTILKQKAYEIGRGPYTYYKEVKKIDEKSKKEIIVKEKVKIPSNQKADQKAIANIAYADKNRGKGYKLGNTKEGDGWKFRGRGLLQITGKTNYTNSQKIINNKIPNSGIDLSKGSDKFTAKEAVFAGLADWYEKGCYKIASKGEKPENVDAITKKINQATKSYDDRKKAFLNTKKVFKLDECQTKKQ</sequence>
<dbReference type="STRING" id="1642818.AWE51_15135"/>